<reference evidence="2" key="2">
    <citation type="submission" date="2013-10" db="EMBL/GenBank/DDBJ databases">
        <authorList>
            <person name="Aslett M."/>
        </authorList>
    </citation>
    <scope>NUCLEOTIDE SEQUENCE [LARGE SCALE GENOMIC DNA]</scope>
    <source>
        <strain evidence="2">Houghton</strain>
    </source>
</reference>
<dbReference type="VEuPathDB" id="ToxoDB:EBH_0000150"/>
<feature type="compositionally biased region" description="Polar residues" evidence="1">
    <location>
        <begin position="135"/>
        <end position="148"/>
    </location>
</feature>
<evidence type="ECO:0000313" key="2">
    <source>
        <dbReference type="EMBL" id="CDJ51165.1"/>
    </source>
</evidence>
<gene>
    <name evidence="2" type="ORF">EBH_0000150</name>
</gene>
<feature type="region of interest" description="Disordered" evidence="1">
    <location>
        <begin position="135"/>
        <end position="164"/>
    </location>
</feature>
<dbReference type="EMBL" id="HG712630">
    <property type="protein sequence ID" value="CDJ51165.1"/>
    <property type="molecule type" value="Genomic_DNA"/>
</dbReference>
<name>U6LTN8_9EIME</name>
<feature type="compositionally biased region" description="Basic and acidic residues" evidence="1">
    <location>
        <begin position="149"/>
        <end position="164"/>
    </location>
</feature>
<proteinExistence type="predicted"/>
<protein>
    <submittedName>
        <fullName evidence="2">Uncharacterized protein</fullName>
    </submittedName>
</protein>
<dbReference type="Proteomes" id="UP000030750">
    <property type="component" value="Unassembled WGS sequence"/>
</dbReference>
<accession>U6LTN8</accession>
<evidence type="ECO:0000256" key="1">
    <source>
        <dbReference type="SAM" id="MobiDB-lite"/>
    </source>
</evidence>
<organism evidence="2 3">
    <name type="scientific">Eimeria brunetti</name>
    <dbReference type="NCBI Taxonomy" id="51314"/>
    <lineage>
        <taxon>Eukaryota</taxon>
        <taxon>Sar</taxon>
        <taxon>Alveolata</taxon>
        <taxon>Apicomplexa</taxon>
        <taxon>Conoidasida</taxon>
        <taxon>Coccidia</taxon>
        <taxon>Eucoccidiorida</taxon>
        <taxon>Eimeriorina</taxon>
        <taxon>Eimeriidae</taxon>
        <taxon>Eimeria</taxon>
    </lineage>
</organism>
<keyword evidence="3" id="KW-1185">Reference proteome</keyword>
<evidence type="ECO:0000313" key="3">
    <source>
        <dbReference type="Proteomes" id="UP000030750"/>
    </source>
</evidence>
<reference evidence="2" key="1">
    <citation type="submission" date="2013-10" db="EMBL/GenBank/DDBJ databases">
        <title>Genomic analysis of the causative agents of coccidiosis in chickens.</title>
        <authorList>
            <person name="Reid A.J."/>
            <person name="Blake D."/>
            <person name="Billington K."/>
            <person name="Browne H."/>
            <person name="Dunn M."/>
            <person name="Hung S."/>
            <person name="Kawahara F."/>
            <person name="Miranda-Saavedra D."/>
            <person name="Mourier T."/>
            <person name="Nagra H."/>
            <person name="Otto T.D."/>
            <person name="Rawlings N."/>
            <person name="Sanchez A."/>
            <person name="Sanders M."/>
            <person name="Subramaniam C."/>
            <person name="Tay Y."/>
            <person name="Dear P."/>
            <person name="Doerig C."/>
            <person name="Gruber A."/>
            <person name="Parkinson J."/>
            <person name="Shirley M."/>
            <person name="Wan K.L."/>
            <person name="Berriman M."/>
            <person name="Tomley F."/>
            <person name="Pain A."/>
        </authorList>
    </citation>
    <scope>NUCLEOTIDE SEQUENCE [LARGE SCALE GENOMIC DNA]</scope>
    <source>
        <strain evidence="2">Houghton</strain>
    </source>
</reference>
<sequence length="259" mass="28858">MAPTAEPQRESVTTSEVRFLCGLSLVKVLVDFVLRSTSDLFCRCGEESSSPSFQSRFNLHARFVRRDVQRRREKCPPCLHPSIPTHSRRQMAKLVSSFSGMLIRKMIRKLAVLTTLSGIQNRHLIPTVFDMQGTNNVPQSGIASQTVGDDQRRQSHRESSDDRDLMHTFLESNCPQRRIPFDVASFYSSSGVQNTGRMATVCGNLAGKGPEALIIIRIPAASQEAEIGGTKVGRHLEYRHPYASLLPKPEFTIGSTCLL</sequence>
<dbReference type="AlphaFoldDB" id="U6LTN8"/>